<name>A0ABQ4P5G4_9GAMM</name>
<proteinExistence type="predicted"/>
<organism evidence="1 2">
    <name type="scientific">Shewanella algidipiscicola</name>
    <dbReference type="NCBI Taxonomy" id="614070"/>
    <lineage>
        <taxon>Bacteria</taxon>
        <taxon>Pseudomonadati</taxon>
        <taxon>Pseudomonadota</taxon>
        <taxon>Gammaproteobacteria</taxon>
        <taxon>Alteromonadales</taxon>
        <taxon>Shewanellaceae</taxon>
        <taxon>Shewanella</taxon>
    </lineage>
</organism>
<evidence type="ECO:0000313" key="1">
    <source>
        <dbReference type="EMBL" id="GIU42772.1"/>
    </source>
</evidence>
<accession>A0ABQ4P5G4</accession>
<comment type="caution">
    <text evidence="1">The sequence shown here is derived from an EMBL/GenBank/DDBJ whole genome shotgun (WGS) entry which is preliminary data.</text>
</comment>
<evidence type="ECO:0000313" key="2">
    <source>
        <dbReference type="Proteomes" id="UP000761574"/>
    </source>
</evidence>
<dbReference type="Proteomes" id="UP000761574">
    <property type="component" value="Unassembled WGS sequence"/>
</dbReference>
<keyword evidence="2" id="KW-1185">Reference proteome</keyword>
<sequence>MFRFTIYSIVAYAFWLTFVDISTYVQPSSNGGWFTDIQALFVDDKPVDDSPVTDAPKPLLTTAIETSRCQTEQHCPALPLRAAN</sequence>
<reference evidence="1 2" key="1">
    <citation type="submission" date="2021-05" db="EMBL/GenBank/DDBJ databases">
        <title>Molecular characterization for Shewanella algae harboring chromosomal blaOXA-55-like strains isolated from clinical and environment sample.</title>
        <authorList>
            <person name="Ohama Y."/>
            <person name="Aoki K."/>
            <person name="Harada S."/>
            <person name="Moriya K."/>
            <person name="Ishii Y."/>
            <person name="Tateda K."/>
        </authorList>
    </citation>
    <scope>NUCLEOTIDE SEQUENCE [LARGE SCALE GENOMIC DNA]</scope>
    <source>
        <strain evidence="1 2">LMG 23746</strain>
    </source>
</reference>
<dbReference type="EMBL" id="BPFB01000004">
    <property type="protein sequence ID" value="GIU42772.1"/>
    <property type="molecule type" value="Genomic_DNA"/>
</dbReference>
<dbReference type="RefSeq" id="WP_119976960.1">
    <property type="nucleotide sequence ID" value="NZ_BPFB01000004.1"/>
</dbReference>
<gene>
    <name evidence="1" type="ORF">TUM4630_04520</name>
</gene>
<protein>
    <submittedName>
        <fullName evidence="1">Uncharacterized protein</fullName>
    </submittedName>
</protein>